<dbReference type="EMBL" id="FZOS01000016">
    <property type="protein sequence ID" value="SNS79395.1"/>
    <property type="molecule type" value="Genomic_DNA"/>
</dbReference>
<comment type="similarity">
    <text evidence="2">Belongs to the ABC-2 integral membrane protein family.</text>
</comment>
<feature type="domain" description="ABC transmembrane type-2" evidence="9">
    <location>
        <begin position="120"/>
        <end position="372"/>
    </location>
</feature>
<accession>A0A239HE34</accession>
<evidence type="ECO:0000259" key="9">
    <source>
        <dbReference type="PROSITE" id="PS51012"/>
    </source>
</evidence>
<dbReference type="InterPro" id="IPR047817">
    <property type="entry name" value="ABC2_TM_bact-type"/>
</dbReference>
<gene>
    <name evidence="10" type="ORF">SAMN06295912_11659</name>
</gene>
<keyword evidence="4" id="KW-1003">Cell membrane</keyword>
<evidence type="ECO:0000256" key="1">
    <source>
        <dbReference type="ARBA" id="ARBA00004651"/>
    </source>
</evidence>
<protein>
    <submittedName>
        <fullName evidence="10">ABC-2 type transport system permease protein</fullName>
    </submittedName>
</protein>
<evidence type="ECO:0000256" key="5">
    <source>
        <dbReference type="ARBA" id="ARBA00022692"/>
    </source>
</evidence>
<feature type="transmembrane region" description="Helical" evidence="8">
    <location>
        <begin position="288"/>
        <end position="309"/>
    </location>
</feature>
<evidence type="ECO:0000313" key="11">
    <source>
        <dbReference type="Proteomes" id="UP000198281"/>
    </source>
</evidence>
<feature type="transmembrane region" description="Helical" evidence="8">
    <location>
        <begin position="346"/>
        <end position="366"/>
    </location>
</feature>
<dbReference type="InterPro" id="IPR051449">
    <property type="entry name" value="ABC-2_transporter_component"/>
</dbReference>
<comment type="subcellular location">
    <subcellularLocation>
        <location evidence="1">Cell membrane</location>
        <topology evidence="1">Multi-pass membrane protein</topology>
    </subcellularLocation>
</comment>
<feature type="transmembrane region" description="Helical" evidence="8">
    <location>
        <begin position="229"/>
        <end position="252"/>
    </location>
</feature>
<reference evidence="11" key="1">
    <citation type="submission" date="2017-06" db="EMBL/GenBank/DDBJ databases">
        <authorList>
            <person name="Varghese N."/>
            <person name="Submissions S."/>
        </authorList>
    </citation>
    <scope>NUCLEOTIDE SEQUENCE [LARGE SCALE GENOMIC DNA]</scope>
    <source>
        <strain evidence="11">LNB2</strain>
    </source>
</reference>
<evidence type="ECO:0000313" key="10">
    <source>
        <dbReference type="EMBL" id="SNS79395.1"/>
    </source>
</evidence>
<dbReference type="AlphaFoldDB" id="A0A239HE34"/>
<keyword evidence="6 8" id="KW-1133">Transmembrane helix</keyword>
<dbReference type="Proteomes" id="UP000198281">
    <property type="component" value="Unassembled WGS sequence"/>
</dbReference>
<dbReference type="OrthoDB" id="9784671at2"/>
<feature type="transmembrane region" description="Helical" evidence="8">
    <location>
        <begin position="178"/>
        <end position="202"/>
    </location>
</feature>
<feature type="transmembrane region" description="Helical" evidence="8">
    <location>
        <begin position="27"/>
        <end position="45"/>
    </location>
</feature>
<evidence type="ECO:0000256" key="2">
    <source>
        <dbReference type="ARBA" id="ARBA00007783"/>
    </source>
</evidence>
<evidence type="ECO:0000256" key="3">
    <source>
        <dbReference type="ARBA" id="ARBA00022448"/>
    </source>
</evidence>
<dbReference type="PROSITE" id="PS51012">
    <property type="entry name" value="ABC_TM2"/>
    <property type="match status" value="1"/>
</dbReference>
<dbReference type="GO" id="GO:0005886">
    <property type="term" value="C:plasma membrane"/>
    <property type="evidence" value="ECO:0007669"/>
    <property type="project" value="UniProtKB-SubCell"/>
</dbReference>
<organism evidence="10 11">
    <name type="scientific">Edaphosphingomonas laterariae</name>
    <dbReference type="NCBI Taxonomy" id="861865"/>
    <lineage>
        <taxon>Bacteria</taxon>
        <taxon>Pseudomonadati</taxon>
        <taxon>Pseudomonadota</taxon>
        <taxon>Alphaproteobacteria</taxon>
        <taxon>Sphingomonadales</taxon>
        <taxon>Rhizorhabdaceae</taxon>
        <taxon>Edaphosphingomonas</taxon>
    </lineage>
</organism>
<dbReference type="PANTHER" id="PTHR30294">
    <property type="entry name" value="MEMBRANE COMPONENT OF ABC TRANSPORTER YHHJ-RELATED"/>
    <property type="match status" value="1"/>
</dbReference>
<feature type="transmembrane region" description="Helical" evidence="8">
    <location>
        <begin position="259"/>
        <end position="282"/>
    </location>
</feature>
<proteinExistence type="inferred from homology"/>
<evidence type="ECO:0000256" key="7">
    <source>
        <dbReference type="ARBA" id="ARBA00023136"/>
    </source>
</evidence>
<evidence type="ECO:0000256" key="8">
    <source>
        <dbReference type="SAM" id="Phobius"/>
    </source>
</evidence>
<sequence length="374" mass="40561">MDGFNRQRFAAMLVKETLQIVRDPSTFLIAFLLPLLLLFLFGYGVSLDVTRVKIGLVVEDRSAPALSLATSFRQSRWFEPHEAHSVADVKPALVSGAVRGIVVIPQDFGRKMASGRGAAIQIITDGSLPNTANFVAAYAEGVRASWEEGQLRERGHATDPPIQIATRFWFNPELASRFFLVPGAIAIVMTMIGTLLTALVIAREWERGTMEAIMATPIGMGEFLATKVIPYFLLGLGSMTVCTLIAIFAFGVPFRGSPLALLIIASAFLVPALGQGLLISAATKNQFVASQVALLTAFLPAMLLSGFLFEIPSMPTPVQALTYIVPARYLIPPLQTVFVAGDLWGLFLPDILIMLGFGAVFFALAFRATRRRIA</sequence>
<dbReference type="PANTHER" id="PTHR30294:SF29">
    <property type="entry name" value="MULTIDRUG ABC TRANSPORTER PERMEASE YBHS-RELATED"/>
    <property type="match status" value="1"/>
</dbReference>
<keyword evidence="7 8" id="KW-0472">Membrane</keyword>
<dbReference type="InterPro" id="IPR013525">
    <property type="entry name" value="ABC2_TM"/>
</dbReference>
<keyword evidence="5 8" id="KW-0812">Transmembrane</keyword>
<dbReference type="RefSeq" id="WP_089220262.1">
    <property type="nucleotide sequence ID" value="NZ_FZOS01000016.1"/>
</dbReference>
<dbReference type="Gene3D" id="3.40.1710.10">
    <property type="entry name" value="abc type-2 transporter like domain"/>
    <property type="match status" value="1"/>
</dbReference>
<evidence type="ECO:0000256" key="4">
    <source>
        <dbReference type="ARBA" id="ARBA00022475"/>
    </source>
</evidence>
<dbReference type="GO" id="GO:0140359">
    <property type="term" value="F:ABC-type transporter activity"/>
    <property type="evidence" value="ECO:0007669"/>
    <property type="project" value="InterPro"/>
</dbReference>
<name>A0A239HE34_9SPHN</name>
<evidence type="ECO:0000256" key="6">
    <source>
        <dbReference type="ARBA" id="ARBA00022989"/>
    </source>
</evidence>
<keyword evidence="11" id="KW-1185">Reference proteome</keyword>
<keyword evidence="3" id="KW-0813">Transport</keyword>
<dbReference type="Pfam" id="PF12698">
    <property type="entry name" value="ABC2_membrane_3"/>
    <property type="match status" value="1"/>
</dbReference>